<dbReference type="InterPro" id="IPR001128">
    <property type="entry name" value="Cyt_P450"/>
</dbReference>
<dbReference type="PRINTS" id="PR00463">
    <property type="entry name" value="EP450I"/>
</dbReference>
<keyword evidence="7" id="KW-0560">Oxidoreductase</keyword>
<keyword evidence="5 6" id="KW-0408">Iron</keyword>
<dbReference type="OMA" id="KHLAHRH"/>
<keyword evidence="6 7" id="KW-0349">Heme</keyword>
<evidence type="ECO:0000256" key="7">
    <source>
        <dbReference type="RuleBase" id="RU000461"/>
    </source>
</evidence>
<dbReference type="Pfam" id="PF00067">
    <property type="entry name" value="p450"/>
    <property type="match status" value="1"/>
</dbReference>
<gene>
    <name evidence="8" type="ORF">TRITD_5Av1G159920</name>
</gene>
<dbReference type="GO" id="GO:0020037">
    <property type="term" value="F:heme binding"/>
    <property type="evidence" value="ECO:0007669"/>
    <property type="project" value="InterPro"/>
</dbReference>
<evidence type="ECO:0000256" key="1">
    <source>
        <dbReference type="ARBA" id="ARBA00010617"/>
    </source>
</evidence>
<dbReference type="InterPro" id="IPR036396">
    <property type="entry name" value="Cyt_P450_sf"/>
</dbReference>
<organism evidence="8 9">
    <name type="scientific">Triticum turgidum subsp. durum</name>
    <name type="common">Durum wheat</name>
    <name type="synonym">Triticum durum</name>
    <dbReference type="NCBI Taxonomy" id="4567"/>
    <lineage>
        <taxon>Eukaryota</taxon>
        <taxon>Viridiplantae</taxon>
        <taxon>Streptophyta</taxon>
        <taxon>Embryophyta</taxon>
        <taxon>Tracheophyta</taxon>
        <taxon>Spermatophyta</taxon>
        <taxon>Magnoliopsida</taxon>
        <taxon>Liliopsida</taxon>
        <taxon>Poales</taxon>
        <taxon>Poaceae</taxon>
        <taxon>BOP clade</taxon>
        <taxon>Pooideae</taxon>
        <taxon>Triticodae</taxon>
        <taxon>Triticeae</taxon>
        <taxon>Triticinae</taxon>
        <taxon>Triticum</taxon>
    </lineage>
</organism>
<dbReference type="Proteomes" id="UP000324705">
    <property type="component" value="Chromosome 5A"/>
</dbReference>
<dbReference type="EMBL" id="LT934119">
    <property type="protein sequence ID" value="VAI19010.1"/>
    <property type="molecule type" value="Genomic_DNA"/>
</dbReference>
<dbReference type="PROSITE" id="PS51257">
    <property type="entry name" value="PROKAR_LIPOPROTEIN"/>
    <property type="match status" value="1"/>
</dbReference>
<dbReference type="PROSITE" id="PS00086">
    <property type="entry name" value="CYTOCHROME_P450"/>
    <property type="match status" value="1"/>
</dbReference>
<sequence length="513" mass="56790">MKTTTTMAFPSPLALLAVSCMLLLLLVRSMTRATKHLAHRHRLPPSPRGLPIVGNLHQLGGLPHRALHALAAAHGPVMLLRLGRVPTLVVSSADAAREVLQLQDHAFANRPSLTIPRRLLYGCTDIAFAPHGAYWRGVRKIAVLHLLSPARVRAYRGEREEEVAELVRKVERQAHEGGGVVRLSELLSGFAKDVNGRIVLGVRASGGAGWRAKVDALLEEANALLREFHVGDYFLWLAWVAAVDGTDAKVSRAFERIDRILEIIVAASAGTGCRHDEAFVHVLLSLQSDSSGAGWRLTRDNVKALLEDLFGAGTDSTIIVLEWVMAELLRNKEAMQKLQQEIRRHCTKSHSRVITEQDLQALKYLRAVIKETMRLHPPGPLLVPRESMQHAKVHFYDVPRGTRIIVNAWAVGRDPAVWDNADEFRPERFLDSEVDFRGQHPQLIPFGAGRRMCPGIGFTTSVVELALVNLLGQFNWTVPMLKNKAPGMVNMEEASGITSRKRVPLCAVVTRPT</sequence>
<evidence type="ECO:0000256" key="4">
    <source>
        <dbReference type="ARBA" id="ARBA00022989"/>
    </source>
</evidence>
<keyword evidence="4" id="KW-1133">Transmembrane helix</keyword>
<dbReference type="CDD" id="cd11072">
    <property type="entry name" value="CYP71-like"/>
    <property type="match status" value="1"/>
</dbReference>
<keyword evidence="3 6" id="KW-0479">Metal-binding</keyword>
<dbReference type="GO" id="GO:0004497">
    <property type="term" value="F:monooxygenase activity"/>
    <property type="evidence" value="ECO:0007669"/>
    <property type="project" value="UniProtKB-KW"/>
</dbReference>
<name>A0A9R0WPB2_TRITD</name>
<evidence type="ECO:0000256" key="2">
    <source>
        <dbReference type="ARBA" id="ARBA00022692"/>
    </source>
</evidence>
<dbReference type="FunFam" id="1.10.630.10:FF:000011">
    <property type="entry name" value="Cytochrome P450 83B1"/>
    <property type="match status" value="1"/>
</dbReference>
<keyword evidence="9" id="KW-1185">Reference proteome</keyword>
<keyword evidence="7" id="KW-0503">Monooxygenase</keyword>
<comment type="cofactor">
    <cofactor evidence="6">
        <name>heme</name>
        <dbReference type="ChEBI" id="CHEBI:30413"/>
    </cofactor>
</comment>
<dbReference type="PANTHER" id="PTHR47955">
    <property type="entry name" value="CYTOCHROME P450 FAMILY 71 PROTEIN"/>
    <property type="match status" value="1"/>
</dbReference>
<evidence type="ECO:0008006" key="10">
    <source>
        <dbReference type="Google" id="ProtNLM"/>
    </source>
</evidence>
<dbReference type="InterPro" id="IPR002401">
    <property type="entry name" value="Cyt_P450_E_grp-I"/>
</dbReference>
<dbReference type="Gene3D" id="1.10.630.10">
    <property type="entry name" value="Cytochrome P450"/>
    <property type="match status" value="1"/>
</dbReference>
<dbReference type="SUPFAM" id="SSF48264">
    <property type="entry name" value="Cytochrome P450"/>
    <property type="match status" value="1"/>
</dbReference>
<protein>
    <recommendedName>
        <fullName evidence="10">Cytochrome P450</fullName>
    </recommendedName>
</protein>
<accession>A0A9R0WPB2</accession>
<keyword evidence="2" id="KW-0812">Transmembrane</keyword>
<evidence type="ECO:0000256" key="6">
    <source>
        <dbReference type="PIRSR" id="PIRSR602401-1"/>
    </source>
</evidence>
<dbReference type="PANTHER" id="PTHR47955:SF11">
    <property type="entry name" value="4-HYDROXYPHENYLACETALDEHYDE OXIME MONOOXYGENASE"/>
    <property type="match status" value="1"/>
</dbReference>
<proteinExistence type="inferred from homology"/>
<evidence type="ECO:0000313" key="8">
    <source>
        <dbReference type="EMBL" id="VAI19010.1"/>
    </source>
</evidence>
<keyword evidence="4" id="KW-0472">Membrane</keyword>
<dbReference type="GO" id="GO:0016705">
    <property type="term" value="F:oxidoreductase activity, acting on paired donors, with incorporation or reduction of molecular oxygen"/>
    <property type="evidence" value="ECO:0007669"/>
    <property type="project" value="InterPro"/>
</dbReference>
<dbReference type="AlphaFoldDB" id="A0A9R0WPB2"/>
<evidence type="ECO:0000256" key="5">
    <source>
        <dbReference type="ARBA" id="ARBA00023004"/>
    </source>
</evidence>
<feature type="binding site" description="axial binding residue" evidence="6">
    <location>
        <position position="453"/>
    </location>
    <ligand>
        <name>heme</name>
        <dbReference type="ChEBI" id="CHEBI:30413"/>
    </ligand>
    <ligandPart>
        <name>Fe</name>
        <dbReference type="ChEBI" id="CHEBI:18248"/>
    </ligandPart>
</feature>
<comment type="similarity">
    <text evidence="1 7">Belongs to the cytochrome P450 family.</text>
</comment>
<dbReference type="InterPro" id="IPR017972">
    <property type="entry name" value="Cyt_P450_CS"/>
</dbReference>
<dbReference type="GO" id="GO:0005506">
    <property type="term" value="F:iron ion binding"/>
    <property type="evidence" value="ECO:0007669"/>
    <property type="project" value="InterPro"/>
</dbReference>
<evidence type="ECO:0000313" key="9">
    <source>
        <dbReference type="Proteomes" id="UP000324705"/>
    </source>
</evidence>
<evidence type="ECO:0000256" key="3">
    <source>
        <dbReference type="ARBA" id="ARBA00022723"/>
    </source>
</evidence>
<dbReference type="Gramene" id="TRITD5Av1G159920.1">
    <property type="protein sequence ID" value="TRITD5Av1G159920.1"/>
    <property type="gene ID" value="TRITD5Av1G159920"/>
</dbReference>
<dbReference type="PRINTS" id="PR00385">
    <property type="entry name" value="P450"/>
</dbReference>
<reference evidence="8 9" key="1">
    <citation type="submission" date="2017-09" db="EMBL/GenBank/DDBJ databases">
        <authorList>
            <consortium name="International Durum Wheat Genome Sequencing Consortium (IDWGSC)"/>
            <person name="Milanesi L."/>
        </authorList>
    </citation>
    <scope>NUCLEOTIDE SEQUENCE [LARGE SCALE GENOMIC DNA]</scope>
    <source>
        <strain evidence="9">cv. Svevo</strain>
    </source>
</reference>